<comment type="function">
    <text evidence="10 11">Involved in cell wall formation. Catalyzes the final step in the synthesis of UDP-N-acetylmuramoyl-pentapeptide, the precursor of murein.</text>
</comment>
<feature type="binding site" evidence="10">
    <location>
        <begin position="114"/>
        <end position="120"/>
    </location>
    <ligand>
        <name>ATP</name>
        <dbReference type="ChEBI" id="CHEBI:30616"/>
    </ligand>
</feature>
<keyword evidence="4 10" id="KW-0547">Nucleotide-binding</keyword>
<evidence type="ECO:0000256" key="11">
    <source>
        <dbReference type="RuleBase" id="RU004136"/>
    </source>
</evidence>
<dbReference type="InterPro" id="IPR013221">
    <property type="entry name" value="Mur_ligase_cen"/>
</dbReference>
<keyword evidence="3 10" id="KW-0132">Cell division</keyword>
<dbReference type="EC" id="6.3.2.10" evidence="10 11"/>
<proteinExistence type="inferred from homology"/>
<sequence>MLFTLADIREATGGTLIGDGGVPGVSGVSTDSRTVEAHELFVPLRGERFDGHDYLGAARDRGVRVVLAERRWLEVNGVPAAVAAVAVDDTLKALGDLASFHRRRFAIPVVAVTGSNGKTTTKEMLAAILEQTGPGLKTEGNLNNLIGLPRMLFRLDDSHRWAVLEMGMSAFGEIDRLAEIALPDAGIITNAYPAHLETLGSVEGVARAKGELFLRLQAGGCAVFNADDPLIARCPSPEGVRRVSFGLHDADVTATAIENLGRTGQRFLLRLPGGSVPVTLRAFGRHNVANALAAAAAAHVLGVSPAAIARGLGEFSPYARRFNLEEVGDVILIDDSYNANPASMAAALTTLREIREGHRAVAVLGDMLELGEGAEEAHRQLGLLAATCVDRLYVMGGMAGIVAAGALEGGLAEDAVVVAASHDAIVADLRRAAVAGDFILVKGSRGLAMDRVAEKMREVFTAFNGKGAKA</sequence>
<dbReference type="SUPFAM" id="SSF63418">
    <property type="entry name" value="MurE/MurF N-terminal domain"/>
    <property type="match status" value="1"/>
</dbReference>
<dbReference type="AlphaFoldDB" id="A0A831TWJ7"/>
<feature type="domain" description="Mur ligase C-terminal" evidence="13">
    <location>
        <begin position="320"/>
        <end position="445"/>
    </location>
</feature>
<accession>A0A831TWJ7</accession>
<dbReference type="GO" id="GO:0047480">
    <property type="term" value="F:UDP-N-acetylmuramoyl-tripeptide-D-alanyl-D-alanine ligase activity"/>
    <property type="evidence" value="ECO:0007669"/>
    <property type="project" value="UniProtKB-UniRule"/>
</dbReference>
<reference evidence="15" key="1">
    <citation type="journal article" date="2020" name="mSystems">
        <title>Genome- and Community-Level Interaction Insights into Carbon Utilization and Element Cycling Functions of Hydrothermarchaeota in Hydrothermal Sediment.</title>
        <authorList>
            <person name="Zhou Z."/>
            <person name="Liu Y."/>
            <person name="Xu W."/>
            <person name="Pan J."/>
            <person name="Luo Z.H."/>
            <person name="Li M."/>
        </authorList>
    </citation>
    <scope>NUCLEOTIDE SEQUENCE [LARGE SCALE GENOMIC DNA]</scope>
    <source>
        <strain evidence="15">SpSt-349</strain>
    </source>
</reference>
<dbReference type="Pfam" id="PF08245">
    <property type="entry name" value="Mur_ligase_M"/>
    <property type="match status" value="1"/>
</dbReference>
<dbReference type="InterPro" id="IPR036565">
    <property type="entry name" value="Mur-like_cat_sf"/>
</dbReference>
<dbReference type="Gene3D" id="3.90.190.20">
    <property type="entry name" value="Mur ligase, C-terminal domain"/>
    <property type="match status" value="1"/>
</dbReference>
<dbReference type="PANTHER" id="PTHR43024">
    <property type="entry name" value="UDP-N-ACETYLMURAMOYL-TRIPEPTIDE--D-ALANYL-D-ALANINE LIGASE"/>
    <property type="match status" value="1"/>
</dbReference>
<dbReference type="GO" id="GO:0005737">
    <property type="term" value="C:cytoplasm"/>
    <property type="evidence" value="ECO:0007669"/>
    <property type="project" value="UniProtKB-SubCell"/>
</dbReference>
<keyword evidence="7 10" id="KW-0573">Peptidoglycan synthesis</keyword>
<evidence type="ECO:0000259" key="14">
    <source>
        <dbReference type="Pfam" id="PF08245"/>
    </source>
</evidence>
<evidence type="ECO:0000256" key="9">
    <source>
        <dbReference type="ARBA" id="ARBA00023316"/>
    </source>
</evidence>
<comment type="pathway">
    <text evidence="10 11">Cell wall biogenesis; peptidoglycan biosynthesis.</text>
</comment>
<comment type="caution">
    <text evidence="15">The sequence shown here is derived from an EMBL/GenBank/DDBJ whole genome shotgun (WGS) entry which is preliminary data.</text>
</comment>
<dbReference type="Pfam" id="PF02875">
    <property type="entry name" value="Mur_ligase_C"/>
    <property type="match status" value="1"/>
</dbReference>
<comment type="similarity">
    <text evidence="10">Belongs to the MurCDEF family. MurF subfamily.</text>
</comment>
<dbReference type="GO" id="GO:0009252">
    <property type="term" value="P:peptidoglycan biosynthetic process"/>
    <property type="evidence" value="ECO:0007669"/>
    <property type="project" value="UniProtKB-UniRule"/>
</dbReference>
<name>A0A831TWJ7_GEOME</name>
<keyword evidence="9 10" id="KW-0961">Cell wall biogenesis/degradation</keyword>
<dbReference type="InterPro" id="IPR005863">
    <property type="entry name" value="UDP-N-AcMur_synth"/>
</dbReference>
<dbReference type="InterPro" id="IPR004101">
    <property type="entry name" value="Mur_ligase_C"/>
</dbReference>
<dbReference type="GO" id="GO:0005524">
    <property type="term" value="F:ATP binding"/>
    <property type="evidence" value="ECO:0007669"/>
    <property type="project" value="UniProtKB-UniRule"/>
</dbReference>
<protein>
    <recommendedName>
        <fullName evidence="10 11">UDP-N-acetylmuramoyl-tripeptide--D-alanyl-D-alanine ligase</fullName>
        <ecNumber evidence="10 11">6.3.2.10</ecNumber>
    </recommendedName>
    <alternativeName>
        <fullName evidence="10">D-alanyl-D-alanine-adding enzyme</fullName>
    </alternativeName>
</protein>
<feature type="domain" description="Mur ligase central" evidence="14">
    <location>
        <begin position="112"/>
        <end position="298"/>
    </location>
</feature>
<evidence type="ECO:0000256" key="3">
    <source>
        <dbReference type="ARBA" id="ARBA00022618"/>
    </source>
</evidence>
<dbReference type="InterPro" id="IPR035911">
    <property type="entry name" value="MurE/MurF_N"/>
</dbReference>
<dbReference type="PANTHER" id="PTHR43024:SF1">
    <property type="entry name" value="UDP-N-ACETYLMURAMOYL-TRIPEPTIDE--D-ALANYL-D-ALANINE LIGASE"/>
    <property type="match status" value="1"/>
</dbReference>
<gene>
    <name evidence="10" type="primary">murF</name>
    <name evidence="15" type="ORF">ENQ87_01200</name>
</gene>
<evidence type="ECO:0000259" key="12">
    <source>
        <dbReference type="Pfam" id="PF01225"/>
    </source>
</evidence>
<dbReference type="Pfam" id="PF01225">
    <property type="entry name" value="Mur_ligase"/>
    <property type="match status" value="1"/>
</dbReference>
<dbReference type="SUPFAM" id="SSF53244">
    <property type="entry name" value="MurD-like peptide ligases, peptide-binding domain"/>
    <property type="match status" value="1"/>
</dbReference>
<organism evidence="15">
    <name type="scientific">Geobacter metallireducens</name>
    <dbReference type="NCBI Taxonomy" id="28232"/>
    <lineage>
        <taxon>Bacteria</taxon>
        <taxon>Pseudomonadati</taxon>
        <taxon>Thermodesulfobacteriota</taxon>
        <taxon>Desulfuromonadia</taxon>
        <taxon>Geobacterales</taxon>
        <taxon>Geobacteraceae</taxon>
        <taxon>Geobacter</taxon>
    </lineage>
</organism>
<keyword evidence="1 10" id="KW-0963">Cytoplasm</keyword>
<keyword evidence="8 10" id="KW-0131">Cell cycle</keyword>
<evidence type="ECO:0000256" key="5">
    <source>
        <dbReference type="ARBA" id="ARBA00022840"/>
    </source>
</evidence>
<dbReference type="GO" id="GO:0008360">
    <property type="term" value="P:regulation of cell shape"/>
    <property type="evidence" value="ECO:0007669"/>
    <property type="project" value="UniProtKB-KW"/>
</dbReference>
<evidence type="ECO:0000256" key="1">
    <source>
        <dbReference type="ARBA" id="ARBA00022490"/>
    </source>
</evidence>
<dbReference type="HAMAP" id="MF_02019">
    <property type="entry name" value="MurF"/>
    <property type="match status" value="1"/>
</dbReference>
<dbReference type="SUPFAM" id="SSF53623">
    <property type="entry name" value="MurD-like peptide ligases, catalytic domain"/>
    <property type="match status" value="1"/>
</dbReference>
<evidence type="ECO:0000256" key="6">
    <source>
        <dbReference type="ARBA" id="ARBA00022960"/>
    </source>
</evidence>
<dbReference type="UniPathway" id="UPA00219"/>
<dbReference type="Gene3D" id="3.40.1190.10">
    <property type="entry name" value="Mur-like, catalytic domain"/>
    <property type="match status" value="1"/>
</dbReference>
<keyword evidence="6 10" id="KW-0133">Cell shape</keyword>
<dbReference type="GO" id="GO:0051301">
    <property type="term" value="P:cell division"/>
    <property type="evidence" value="ECO:0007669"/>
    <property type="project" value="UniProtKB-KW"/>
</dbReference>
<dbReference type="EMBL" id="DSOV01000005">
    <property type="protein sequence ID" value="HEN40981.1"/>
    <property type="molecule type" value="Genomic_DNA"/>
</dbReference>
<dbReference type="Gene3D" id="3.40.1390.10">
    <property type="entry name" value="MurE/MurF, N-terminal domain"/>
    <property type="match status" value="1"/>
</dbReference>
<dbReference type="InterPro" id="IPR051046">
    <property type="entry name" value="MurCDEF_CellWall_CoF430Synth"/>
</dbReference>
<comment type="subcellular location">
    <subcellularLocation>
        <location evidence="10 11">Cytoplasm</location>
    </subcellularLocation>
</comment>
<dbReference type="GO" id="GO:0071555">
    <property type="term" value="P:cell wall organization"/>
    <property type="evidence" value="ECO:0007669"/>
    <property type="project" value="UniProtKB-KW"/>
</dbReference>
<evidence type="ECO:0000256" key="8">
    <source>
        <dbReference type="ARBA" id="ARBA00023306"/>
    </source>
</evidence>
<keyword evidence="2 10" id="KW-0436">Ligase</keyword>
<evidence type="ECO:0000256" key="10">
    <source>
        <dbReference type="HAMAP-Rule" id="MF_02019"/>
    </source>
</evidence>
<evidence type="ECO:0000259" key="13">
    <source>
        <dbReference type="Pfam" id="PF02875"/>
    </source>
</evidence>
<dbReference type="InterPro" id="IPR036615">
    <property type="entry name" value="Mur_ligase_C_dom_sf"/>
</dbReference>
<evidence type="ECO:0000256" key="4">
    <source>
        <dbReference type="ARBA" id="ARBA00022741"/>
    </source>
</evidence>
<comment type="catalytic activity">
    <reaction evidence="10 11">
        <text>D-alanyl-D-alanine + UDP-N-acetyl-alpha-D-muramoyl-L-alanyl-gamma-D-glutamyl-meso-2,6-diaminopimelate + ATP = UDP-N-acetyl-alpha-D-muramoyl-L-alanyl-gamma-D-glutamyl-meso-2,6-diaminopimeloyl-D-alanyl-D-alanine + ADP + phosphate + H(+)</text>
        <dbReference type="Rhea" id="RHEA:28374"/>
        <dbReference type="ChEBI" id="CHEBI:15378"/>
        <dbReference type="ChEBI" id="CHEBI:30616"/>
        <dbReference type="ChEBI" id="CHEBI:43474"/>
        <dbReference type="ChEBI" id="CHEBI:57822"/>
        <dbReference type="ChEBI" id="CHEBI:61386"/>
        <dbReference type="ChEBI" id="CHEBI:83905"/>
        <dbReference type="ChEBI" id="CHEBI:456216"/>
        <dbReference type="EC" id="6.3.2.10"/>
    </reaction>
</comment>
<dbReference type="InterPro" id="IPR000713">
    <property type="entry name" value="Mur_ligase_N"/>
</dbReference>
<evidence type="ECO:0000313" key="15">
    <source>
        <dbReference type="EMBL" id="HEN40981.1"/>
    </source>
</evidence>
<dbReference type="NCBIfam" id="TIGR01143">
    <property type="entry name" value="murF"/>
    <property type="match status" value="1"/>
</dbReference>
<keyword evidence="5 10" id="KW-0067">ATP-binding</keyword>
<evidence type="ECO:0000256" key="2">
    <source>
        <dbReference type="ARBA" id="ARBA00022598"/>
    </source>
</evidence>
<feature type="domain" description="Mur ligase N-terminal catalytic" evidence="12">
    <location>
        <begin position="25"/>
        <end position="101"/>
    </location>
</feature>
<evidence type="ECO:0000256" key="7">
    <source>
        <dbReference type="ARBA" id="ARBA00022984"/>
    </source>
</evidence>